<dbReference type="GO" id="GO:0016758">
    <property type="term" value="F:hexosyltransferase activity"/>
    <property type="evidence" value="ECO:0007669"/>
    <property type="project" value="UniProtKB-ARBA"/>
</dbReference>
<accession>A0AAP6EGG0</accession>
<name>A0AAP6EGG0_9ACTN</name>
<evidence type="ECO:0000313" key="9">
    <source>
        <dbReference type="Proteomes" id="UP001282288"/>
    </source>
</evidence>
<keyword evidence="8" id="KW-1185">Reference proteome</keyword>
<evidence type="ECO:0000256" key="2">
    <source>
        <dbReference type="ARBA" id="ARBA00022676"/>
    </source>
</evidence>
<feature type="domain" description="Erythromycin biosynthesis protein CIII-like C-terminal" evidence="4">
    <location>
        <begin position="276"/>
        <end position="418"/>
    </location>
</feature>
<dbReference type="AlphaFoldDB" id="A0AAP6EGG0"/>
<evidence type="ECO:0000313" key="7">
    <source>
        <dbReference type="EMBL" id="MDX3022653.1"/>
    </source>
</evidence>
<dbReference type="EMBL" id="JARAWP010000022">
    <property type="protein sequence ID" value="MDX3022653.1"/>
    <property type="molecule type" value="Genomic_DNA"/>
</dbReference>
<sequence>MRVVLAVLPVKAHLNAVIPLAWALRAAGHEVVVTGDWGPEREAARHIEEAGLTAVPLGGEGDISPVRPGAHNESGFLALDPDSDDPREWDRFHEALRFLCTEVYAPDVPLGERHGLLRKLVAFTGAWRPDLVLWDMLMFPAPVAARLCGAAHGRLLWGTDTVALLRDRLLETDPETDADPATDPGADWLGRLLAPYGLEFTAATLLGDWSVDLNRPHPYPAHGTTVPVRRIPYGGPAELTPWLHEPPARPRVVLTLGMTRQEIRCHETAFPLGDFLRASSDLDIDLLVTLTTDQLSDLAPYPANVRPVGYVPFDHLLPSCSAIVHQGGRGTFATAAACRVPQIVVPQPLWDEAATARQVTAYGAGLALDLAGLDGEALRKALVRVLEEPGFQEGAELLYDDLTADPPPTACVPRLEELTALHRAS</sequence>
<dbReference type="SUPFAM" id="SSF53756">
    <property type="entry name" value="UDP-Glycosyltransferase/glycogen phosphorylase"/>
    <property type="match status" value="1"/>
</dbReference>
<dbReference type="PANTHER" id="PTHR48050">
    <property type="entry name" value="STEROL 3-BETA-GLUCOSYLTRANSFERASE"/>
    <property type="match status" value="1"/>
</dbReference>
<reference evidence="6 8" key="1">
    <citation type="journal article" date="2023" name="Microb. Genom.">
        <title>Mesoterricola silvestris gen. nov., sp. nov., Mesoterricola sediminis sp. nov., Geothrix oryzae sp. nov., Geothrix edaphica sp. nov., Geothrix rubra sp. nov., and Geothrix limicola sp. nov., six novel members of Acidobacteriota isolated from soils.</title>
        <authorList>
            <person name="Weisberg A.J."/>
            <person name="Pearce E."/>
            <person name="Kramer C.G."/>
            <person name="Chang J.H."/>
            <person name="Clarke C.R."/>
        </authorList>
    </citation>
    <scope>NUCLEOTIDE SEQUENCE</scope>
    <source>
        <strain evidence="7 8">NB05-1H</strain>
        <strain evidence="6">NRRL_B-16521</strain>
    </source>
</reference>
<feature type="domain" description="Erythromycin biosynthesis protein CIII-like N-terminal" evidence="5">
    <location>
        <begin position="22"/>
        <end position="257"/>
    </location>
</feature>
<dbReference type="PANTHER" id="PTHR48050:SF13">
    <property type="entry name" value="STEROL 3-BETA-GLUCOSYLTRANSFERASE UGT80A2"/>
    <property type="match status" value="1"/>
</dbReference>
<dbReference type="Proteomes" id="UP001282288">
    <property type="component" value="Unassembled WGS sequence"/>
</dbReference>
<keyword evidence="3" id="KW-0808">Transferase</keyword>
<evidence type="ECO:0000256" key="3">
    <source>
        <dbReference type="ARBA" id="ARBA00022679"/>
    </source>
</evidence>
<gene>
    <name evidence="6" type="ORF">PV399_16445</name>
    <name evidence="7" type="ORF">PV666_32950</name>
</gene>
<evidence type="ECO:0000259" key="5">
    <source>
        <dbReference type="Pfam" id="PF21036"/>
    </source>
</evidence>
<dbReference type="EMBL" id="JARAWC010000011">
    <property type="protein sequence ID" value="MDX2961295.1"/>
    <property type="molecule type" value="Genomic_DNA"/>
</dbReference>
<dbReference type="InterPro" id="IPR048284">
    <property type="entry name" value="EryCIII-like_N"/>
</dbReference>
<dbReference type="Proteomes" id="UP001272987">
    <property type="component" value="Unassembled WGS sequence"/>
</dbReference>
<evidence type="ECO:0000259" key="4">
    <source>
        <dbReference type="Pfam" id="PF06722"/>
    </source>
</evidence>
<protein>
    <submittedName>
        <fullName evidence="6">DUF1205 domain-containing protein</fullName>
    </submittedName>
</protein>
<dbReference type="GeneID" id="69812785"/>
<proteinExistence type="inferred from homology"/>
<organism evidence="6 9">
    <name type="scientific">Streptomyces acidiscabies</name>
    <dbReference type="NCBI Taxonomy" id="42234"/>
    <lineage>
        <taxon>Bacteria</taxon>
        <taxon>Bacillati</taxon>
        <taxon>Actinomycetota</taxon>
        <taxon>Actinomycetes</taxon>
        <taxon>Kitasatosporales</taxon>
        <taxon>Streptomycetaceae</taxon>
        <taxon>Streptomyces</taxon>
    </lineage>
</organism>
<dbReference type="CDD" id="cd03784">
    <property type="entry name" value="GT1_Gtf-like"/>
    <property type="match status" value="1"/>
</dbReference>
<dbReference type="InterPro" id="IPR010610">
    <property type="entry name" value="EryCIII-like_C"/>
</dbReference>
<keyword evidence="2" id="KW-0328">Glycosyltransferase</keyword>
<dbReference type="GO" id="GO:0008194">
    <property type="term" value="F:UDP-glycosyltransferase activity"/>
    <property type="evidence" value="ECO:0007669"/>
    <property type="project" value="InterPro"/>
</dbReference>
<dbReference type="InterPro" id="IPR002213">
    <property type="entry name" value="UDP_glucos_trans"/>
</dbReference>
<evidence type="ECO:0000313" key="8">
    <source>
        <dbReference type="Proteomes" id="UP001272987"/>
    </source>
</evidence>
<evidence type="ECO:0000256" key="1">
    <source>
        <dbReference type="ARBA" id="ARBA00006962"/>
    </source>
</evidence>
<comment type="caution">
    <text evidence="6">The sequence shown here is derived from an EMBL/GenBank/DDBJ whole genome shotgun (WGS) entry which is preliminary data.</text>
</comment>
<dbReference type="Pfam" id="PF06722">
    <property type="entry name" value="EryCIII-like_C"/>
    <property type="match status" value="1"/>
</dbReference>
<dbReference type="Gene3D" id="3.40.50.2000">
    <property type="entry name" value="Glycogen Phosphorylase B"/>
    <property type="match status" value="2"/>
</dbReference>
<dbReference type="InterPro" id="IPR050426">
    <property type="entry name" value="Glycosyltransferase_28"/>
</dbReference>
<evidence type="ECO:0000313" key="6">
    <source>
        <dbReference type="EMBL" id="MDX2961295.1"/>
    </source>
</evidence>
<dbReference type="RefSeq" id="WP_010352914.1">
    <property type="nucleotide sequence ID" value="NZ_BCML01000008.1"/>
</dbReference>
<dbReference type="GO" id="GO:0017000">
    <property type="term" value="P:antibiotic biosynthetic process"/>
    <property type="evidence" value="ECO:0007669"/>
    <property type="project" value="UniProtKB-ARBA"/>
</dbReference>
<dbReference type="Pfam" id="PF21036">
    <property type="entry name" value="EryCIII-like_N"/>
    <property type="match status" value="1"/>
</dbReference>
<comment type="similarity">
    <text evidence="1">Belongs to the glycosyltransferase 28 family.</text>
</comment>